<dbReference type="AlphaFoldDB" id="A0AAV3QGW0"/>
<protein>
    <submittedName>
        <fullName evidence="1">Uncharacterized protein</fullName>
    </submittedName>
</protein>
<comment type="caution">
    <text evidence="1">The sequence shown here is derived from an EMBL/GenBank/DDBJ whole genome shotgun (WGS) entry which is preliminary data.</text>
</comment>
<name>A0AAV3QGW0_LITER</name>
<keyword evidence="2" id="KW-1185">Reference proteome</keyword>
<dbReference type="Proteomes" id="UP001454036">
    <property type="component" value="Unassembled WGS sequence"/>
</dbReference>
<reference evidence="1 2" key="1">
    <citation type="submission" date="2024-01" db="EMBL/GenBank/DDBJ databases">
        <title>The complete chloroplast genome sequence of Lithospermum erythrorhizon: insights into the phylogenetic relationship among Boraginaceae species and the maternal lineages of purple gromwells.</title>
        <authorList>
            <person name="Okada T."/>
            <person name="Watanabe K."/>
        </authorList>
    </citation>
    <scope>NUCLEOTIDE SEQUENCE [LARGE SCALE GENOMIC DNA]</scope>
</reference>
<dbReference type="PANTHER" id="PTHR44083">
    <property type="entry name" value="TOPLESS-RELATED PROTEIN 1-RELATED"/>
    <property type="match status" value="1"/>
</dbReference>
<dbReference type="InterPro" id="IPR015943">
    <property type="entry name" value="WD40/YVTN_repeat-like_dom_sf"/>
</dbReference>
<dbReference type="InterPro" id="IPR036322">
    <property type="entry name" value="WD40_repeat_dom_sf"/>
</dbReference>
<dbReference type="SUPFAM" id="SSF50978">
    <property type="entry name" value="WD40 repeat-like"/>
    <property type="match status" value="1"/>
</dbReference>
<evidence type="ECO:0000313" key="2">
    <source>
        <dbReference type="Proteomes" id="UP001454036"/>
    </source>
</evidence>
<sequence length="113" mass="12686">MIRFHNDQIHMLVVHETQLAIYEASKLECIKQWVPLESSGPITDATYSCDSQLIYASFEDGTIYVLTASALRLTCRIYSTSYLPSNPSSRVHPLAIAAHPQEPNQFALVLVFT</sequence>
<dbReference type="EMBL" id="BAABME010021147">
    <property type="protein sequence ID" value="GAA0162511.1"/>
    <property type="molecule type" value="Genomic_DNA"/>
</dbReference>
<organism evidence="1 2">
    <name type="scientific">Lithospermum erythrorhizon</name>
    <name type="common">Purple gromwell</name>
    <name type="synonym">Lithospermum officinale var. erythrorhizon</name>
    <dbReference type="NCBI Taxonomy" id="34254"/>
    <lineage>
        <taxon>Eukaryota</taxon>
        <taxon>Viridiplantae</taxon>
        <taxon>Streptophyta</taxon>
        <taxon>Embryophyta</taxon>
        <taxon>Tracheophyta</taxon>
        <taxon>Spermatophyta</taxon>
        <taxon>Magnoliopsida</taxon>
        <taxon>eudicotyledons</taxon>
        <taxon>Gunneridae</taxon>
        <taxon>Pentapetalae</taxon>
        <taxon>asterids</taxon>
        <taxon>lamiids</taxon>
        <taxon>Boraginales</taxon>
        <taxon>Boraginaceae</taxon>
        <taxon>Boraginoideae</taxon>
        <taxon>Lithospermeae</taxon>
        <taxon>Lithospermum</taxon>
    </lineage>
</organism>
<dbReference type="Gene3D" id="2.130.10.10">
    <property type="entry name" value="YVTN repeat-like/Quinoprotein amine dehydrogenase"/>
    <property type="match status" value="1"/>
</dbReference>
<dbReference type="GO" id="GO:0006355">
    <property type="term" value="P:regulation of DNA-templated transcription"/>
    <property type="evidence" value="ECO:0007669"/>
    <property type="project" value="InterPro"/>
</dbReference>
<evidence type="ECO:0000313" key="1">
    <source>
        <dbReference type="EMBL" id="GAA0162511.1"/>
    </source>
</evidence>
<gene>
    <name evidence="1" type="ORF">LIER_39425</name>
</gene>
<dbReference type="PANTHER" id="PTHR44083:SF48">
    <property type="entry name" value="TOPLESS-RELATED PROTEIN 4"/>
    <property type="match status" value="1"/>
</dbReference>
<dbReference type="InterPro" id="IPR027728">
    <property type="entry name" value="Topless_fam"/>
</dbReference>
<proteinExistence type="predicted"/>
<accession>A0AAV3QGW0</accession>